<evidence type="ECO:0000313" key="2">
    <source>
        <dbReference type="Proteomes" id="UP001215280"/>
    </source>
</evidence>
<proteinExistence type="predicted"/>
<reference evidence="1" key="1">
    <citation type="submission" date="2023-03" db="EMBL/GenBank/DDBJ databases">
        <title>Massive genome expansion in bonnet fungi (Mycena s.s.) driven by repeated elements and novel gene families across ecological guilds.</title>
        <authorList>
            <consortium name="Lawrence Berkeley National Laboratory"/>
            <person name="Harder C.B."/>
            <person name="Miyauchi S."/>
            <person name="Viragh M."/>
            <person name="Kuo A."/>
            <person name="Thoen E."/>
            <person name="Andreopoulos B."/>
            <person name="Lu D."/>
            <person name="Skrede I."/>
            <person name="Drula E."/>
            <person name="Henrissat B."/>
            <person name="Morin E."/>
            <person name="Kohler A."/>
            <person name="Barry K."/>
            <person name="LaButti K."/>
            <person name="Morin E."/>
            <person name="Salamov A."/>
            <person name="Lipzen A."/>
            <person name="Mereny Z."/>
            <person name="Hegedus B."/>
            <person name="Baldrian P."/>
            <person name="Stursova M."/>
            <person name="Weitz H."/>
            <person name="Taylor A."/>
            <person name="Grigoriev I.V."/>
            <person name="Nagy L.G."/>
            <person name="Martin F."/>
            <person name="Kauserud H."/>
        </authorList>
    </citation>
    <scope>NUCLEOTIDE SEQUENCE</scope>
    <source>
        <strain evidence="1">CBHHK188m</strain>
    </source>
</reference>
<dbReference type="EMBL" id="JARJLG010000206">
    <property type="protein sequence ID" value="KAJ7728261.1"/>
    <property type="molecule type" value="Genomic_DNA"/>
</dbReference>
<dbReference type="AlphaFoldDB" id="A0AAD7MS28"/>
<gene>
    <name evidence="1" type="ORF">DFH07DRAFT_969882</name>
</gene>
<accession>A0AAD7MS28</accession>
<organism evidence="1 2">
    <name type="scientific">Mycena maculata</name>
    <dbReference type="NCBI Taxonomy" id="230809"/>
    <lineage>
        <taxon>Eukaryota</taxon>
        <taxon>Fungi</taxon>
        <taxon>Dikarya</taxon>
        <taxon>Basidiomycota</taxon>
        <taxon>Agaricomycotina</taxon>
        <taxon>Agaricomycetes</taxon>
        <taxon>Agaricomycetidae</taxon>
        <taxon>Agaricales</taxon>
        <taxon>Marasmiineae</taxon>
        <taxon>Mycenaceae</taxon>
        <taxon>Mycena</taxon>
    </lineage>
</organism>
<keyword evidence="2" id="KW-1185">Reference proteome</keyword>
<sequence length="274" mass="31418">MALIVGQISSLVIFHAYHRTGDRRRAPPPLGHLVEEEEPEDLHALTDKITERHRAQRPIPQYNVDADVEHISPLISAHVRSPTPQDPCLFRVVVPHGEPQLFISRCMTELLSPHMPIRAQLLRNIFISLFHRPGDPHVYIEATPGDMFNQELQHLHACIDKLIPLSEKRGPFNGDLVFVDVADPVAPIIWAIPRLLRSDGLNALLYDKLPDKKGKYKQHSDNFHRLFEPEDYPRNQIQELGDGVYLFKKLTFKDGLLFYTTGPLSFRHYTQLSV</sequence>
<comment type="caution">
    <text evidence="1">The sequence shown here is derived from an EMBL/GenBank/DDBJ whole genome shotgun (WGS) entry which is preliminary data.</text>
</comment>
<protein>
    <submittedName>
        <fullName evidence="1">Uncharacterized protein</fullName>
    </submittedName>
</protein>
<evidence type="ECO:0000313" key="1">
    <source>
        <dbReference type="EMBL" id="KAJ7728261.1"/>
    </source>
</evidence>
<name>A0AAD7MS28_9AGAR</name>
<dbReference type="Proteomes" id="UP001215280">
    <property type="component" value="Unassembled WGS sequence"/>
</dbReference>